<evidence type="ECO:0000313" key="1">
    <source>
        <dbReference type="EMBL" id="GEQ84779.1"/>
    </source>
</evidence>
<dbReference type="Proteomes" id="UP000326994">
    <property type="component" value="Unassembled WGS sequence"/>
</dbReference>
<accession>A0A5J4FXG3</accession>
<name>A0A5J4FXG3_9FLAO</name>
<keyword evidence="2" id="KW-1185">Reference proteome</keyword>
<comment type="caution">
    <text evidence="1">The sequence shown here is derived from an EMBL/GenBank/DDBJ whole genome shotgun (WGS) entry which is preliminary data.</text>
</comment>
<protein>
    <submittedName>
        <fullName evidence="1">Uncharacterized protein</fullName>
    </submittedName>
</protein>
<sequence length="93" mass="10358">MAAIKNVTGNTTVIAEIAKGPIHLPTKIVSTIMLRDITKIPIDAGTACFINKLLIESIPKVDDFLFNVFLFFLDMAFKLSQYQYLQLAIPQSN</sequence>
<proteinExistence type="predicted"/>
<organism evidence="1 2">
    <name type="scientific">Patiriisocius marinistellae</name>
    <dbReference type="NCBI Taxonomy" id="2494560"/>
    <lineage>
        <taxon>Bacteria</taxon>
        <taxon>Pseudomonadati</taxon>
        <taxon>Bacteroidota</taxon>
        <taxon>Flavobacteriia</taxon>
        <taxon>Flavobacteriales</taxon>
        <taxon>Flavobacteriaceae</taxon>
        <taxon>Patiriisocius</taxon>
    </lineage>
</organism>
<dbReference type="EMBL" id="BKCF01000001">
    <property type="protein sequence ID" value="GEQ84779.1"/>
    <property type="molecule type" value="Genomic_DNA"/>
</dbReference>
<dbReference type="AlphaFoldDB" id="A0A5J4FXG3"/>
<evidence type="ECO:0000313" key="2">
    <source>
        <dbReference type="Proteomes" id="UP000326994"/>
    </source>
</evidence>
<reference evidence="1 2" key="1">
    <citation type="submission" date="2019-08" db="EMBL/GenBank/DDBJ databases">
        <title>Ulvibacter marinistellae sp. nov., isolated from a starfish, Patiria pectinifera.</title>
        <authorList>
            <person name="Kawano K."/>
            <person name="Ushijima N."/>
            <person name="Kihara M."/>
            <person name="Itoh H."/>
        </authorList>
    </citation>
    <scope>NUCLEOTIDE SEQUENCE [LARGE SCALE GENOMIC DNA]</scope>
    <source>
        <strain evidence="1 2">KK4</strain>
    </source>
</reference>
<gene>
    <name evidence="1" type="ORF">ULMS_02870</name>
</gene>